<keyword evidence="1" id="KW-0472">Membrane</keyword>
<evidence type="ECO:0008006" key="4">
    <source>
        <dbReference type="Google" id="ProtNLM"/>
    </source>
</evidence>
<keyword evidence="1" id="KW-0812">Transmembrane</keyword>
<evidence type="ECO:0000313" key="3">
    <source>
        <dbReference type="Proteomes" id="UP000326546"/>
    </source>
</evidence>
<dbReference type="EMBL" id="CP044427">
    <property type="protein sequence ID" value="QFG69576.1"/>
    <property type="molecule type" value="Genomic_DNA"/>
</dbReference>
<gene>
    <name evidence="2" type="ORF">FY030_13475</name>
</gene>
<reference evidence="2 3" key="1">
    <citation type="submission" date="2019-09" db="EMBL/GenBank/DDBJ databases">
        <title>Serinicoccus pratensis sp. nov., isolated from meadow soil.</title>
        <authorList>
            <person name="Zhang W."/>
        </authorList>
    </citation>
    <scope>NUCLEOTIDE SEQUENCE [LARGE SCALE GENOMIC DNA]</scope>
    <source>
        <strain evidence="2 3">W204</strain>
    </source>
</reference>
<accession>A0A5J6V8T1</accession>
<feature type="transmembrane region" description="Helical" evidence="1">
    <location>
        <begin position="110"/>
        <end position="128"/>
    </location>
</feature>
<feature type="transmembrane region" description="Helical" evidence="1">
    <location>
        <begin position="148"/>
        <end position="171"/>
    </location>
</feature>
<protein>
    <recommendedName>
        <fullName evidence="4">M50 family metallopeptidase</fullName>
    </recommendedName>
</protein>
<name>A0A5J6V8T1_9MICO</name>
<organism evidence="2 3">
    <name type="scientific">Ornithinimicrobium pratense</name>
    <dbReference type="NCBI Taxonomy" id="2593973"/>
    <lineage>
        <taxon>Bacteria</taxon>
        <taxon>Bacillati</taxon>
        <taxon>Actinomycetota</taxon>
        <taxon>Actinomycetes</taxon>
        <taxon>Micrococcales</taxon>
        <taxon>Ornithinimicrobiaceae</taxon>
        <taxon>Ornithinimicrobium</taxon>
    </lineage>
</organism>
<sequence length="174" mass="18621">MSDVLPFLALIPAVLGFLWASIVVHEGGHYLLGLWAGVPARDLKIRLGRPSFVALRRGERWLSPDDPEYAPTFLRHNPSPIAAWSFVAGGFLLETGLVLLLVVILQGFGAVALLMLGVSSALFCFYLLADAIASKRSGVAYGDCGAMWRISAPATLIGLTALISLRVAALLHLL</sequence>
<evidence type="ECO:0000313" key="2">
    <source>
        <dbReference type="EMBL" id="QFG69576.1"/>
    </source>
</evidence>
<dbReference type="AlphaFoldDB" id="A0A5J6V8T1"/>
<keyword evidence="1" id="KW-1133">Transmembrane helix</keyword>
<dbReference type="OrthoDB" id="5148132at2"/>
<proteinExistence type="predicted"/>
<dbReference type="Proteomes" id="UP000326546">
    <property type="component" value="Chromosome"/>
</dbReference>
<dbReference type="RefSeq" id="WP_158062002.1">
    <property type="nucleotide sequence ID" value="NZ_CP044427.1"/>
</dbReference>
<evidence type="ECO:0000256" key="1">
    <source>
        <dbReference type="SAM" id="Phobius"/>
    </source>
</evidence>
<feature type="transmembrane region" description="Helical" evidence="1">
    <location>
        <begin position="81"/>
        <end position="103"/>
    </location>
</feature>
<keyword evidence="3" id="KW-1185">Reference proteome</keyword>
<dbReference type="KEGG" id="serw:FY030_13475"/>